<dbReference type="Pfam" id="PF13561">
    <property type="entry name" value="adh_short_C2"/>
    <property type="match status" value="1"/>
</dbReference>
<comment type="similarity">
    <text evidence="1">Belongs to the short-chain dehydrogenases/reductases (SDR) family.</text>
</comment>
<dbReference type="RefSeq" id="WP_274943203.1">
    <property type="nucleotide sequence ID" value="NZ_JANWOI010000002.1"/>
</dbReference>
<dbReference type="GO" id="GO:0016616">
    <property type="term" value="F:oxidoreductase activity, acting on the CH-OH group of donors, NAD or NADP as acceptor"/>
    <property type="evidence" value="ECO:0007669"/>
    <property type="project" value="TreeGrafter"/>
</dbReference>
<dbReference type="PRINTS" id="PR00081">
    <property type="entry name" value="GDHRDH"/>
</dbReference>
<dbReference type="Gene3D" id="3.40.50.720">
    <property type="entry name" value="NAD(P)-binding Rossmann-like Domain"/>
    <property type="match status" value="1"/>
</dbReference>
<dbReference type="InterPro" id="IPR020904">
    <property type="entry name" value="Sc_DH/Rdtase_CS"/>
</dbReference>
<dbReference type="GO" id="GO:0030497">
    <property type="term" value="P:fatty acid elongation"/>
    <property type="evidence" value="ECO:0007669"/>
    <property type="project" value="TreeGrafter"/>
</dbReference>
<dbReference type="InterPro" id="IPR036291">
    <property type="entry name" value="NAD(P)-bd_dom_sf"/>
</dbReference>
<dbReference type="PROSITE" id="PS00061">
    <property type="entry name" value="ADH_SHORT"/>
    <property type="match status" value="1"/>
</dbReference>
<dbReference type="InterPro" id="IPR002347">
    <property type="entry name" value="SDR_fam"/>
</dbReference>
<dbReference type="CDD" id="cd05233">
    <property type="entry name" value="SDR_c"/>
    <property type="match status" value="1"/>
</dbReference>
<reference evidence="2" key="1">
    <citation type="submission" date="2022-08" db="EMBL/GenBank/DDBJ databases">
        <authorList>
            <person name="Vandamme P."/>
            <person name="Hettiarachchi A."/>
            <person name="Peeters C."/>
            <person name="Cnockaert M."/>
            <person name="Carlier A."/>
        </authorList>
    </citation>
    <scope>NUCLEOTIDE SEQUENCE</scope>
    <source>
        <strain evidence="2">LMG 31809</strain>
    </source>
</reference>
<comment type="caution">
    <text evidence="2">The sequence shown here is derived from an EMBL/GenBank/DDBJ whole genome shotgun (WGS) entry which is preliminary data.</text>
</comment>
<dbReference type="PANTHER" id="PTHR42760">
    <property type="entry name" value="SHORT-CHAIN DEHYDROGENASES/REDUCTASES FAMILY MEMBER"/>
    <property type="match status" value="1"/>
</dbReference>
<gene>
    <name evidence="2" type="ORF">NYP16_05980</name>
</gene>
<organism evidence="2 3">
    <name type="scientific">Govanella unica</name>
    <dbReference type="NCBI Taxonomy" id="2975056"/>
    <lineage>
        <taxon>Bacteria</taxon>
        <taxon>Pseudomonadati</taxon>
        <taxon>Pseudomonadota</taxon>
        <taxon>Alphaproteobacteria</taxon>
        <taxon>Emcibacterales</taxon>
        <taxon>Govanellaceae</taxon>
        <taxon>Govanella</taxon>
    </lineage>
</organism>
<name>A0A9X3Z6V0_9PROT</name>
<evidence type="ECO:0000256" key="1">
    <source>
        <dbReference type="ARBA" id="ARBA00006484"/>
    </source>
</evidence>
<protein>
    <submittedName>
        <fullName evidence="2">SDR family oxidoreductase</fullName>
    </submittedName>
</protein>
<dbReference type="Proteomes" id="UP001141619">
    <property type="component" value="Unassembled WGS sequence"/>
</dbReference>
<sequence length="241" mass="25508">MPTKTAIVTGASAGIGKDIALTMLDQGYKVIALNRRAPDYTHANLVAYDVDLIDAKATAEVAKDIAAHHQVTNIVHNAGMIRPALIEDVKLEDLHALVDLHMGAAITLTQAALPAMKTAGFGRIVLMSTRAIVGLPSRTVYAGTKSAMIAMTRTWAMELGAHGITVNAIAPGPVVTDMFTHVVPAESEKAKALAASLPRRRLGRPDDVTRATMFFLDEQNDWITGQTLFVCGGSSLGGLAL</sequence>
<reference evidence="2" key="2">
    <citation type="journal article" date="2023" name="Syst. Appl. Microbiol.">
        <title>Govania unica gen. nov., sp. nov., a rare biosphere bacterium that represents a novel family in the class Alphaproteobacteria.</title>
        <authorList>
            <person name="Vandamme P."/>
            <person name="Peeters C."/>
            <person name="Hettiarachchi A."/>
            <person name="Cnockaert M."/>
            <person name="Carlier A."/>
        </authorList>
    </citation>
    <scope>NUCLEOTIDE SEQUENCE</scope>
    <source>
        <strain evidence="2">LMG 31809</strain>
    </source>
</reference>
<keyword evidence="3" id="KW-1185">Reference proteome</keyword>
<accession>A0A9X3Z6V0</accession>
<evidence type="ECO:0000313" key="2">
    <source>
        <dbReference type="EMBL" id="MDA5193501.1"/>
    </source>
</evidence>
<dbReference type="PANTHER" id="PTHR42760:SF129">
    <property type="entry name" value="OXIDOREDUCTASE"/>
    <property type="match status" value="1"/>
</dbReference>
<proteinExistence type="inferred from homology"/>
<evidence type="ECO:0000313" key="3">
    <source>
        <dbReference type="Proteomes" id="UP001141619"/>
    </source>
</evidence>
<dbReference type="EMBL" id="JANWOI010000002">
    <property type="protein sequence ID" value="MDA5193501.1"/>
    <property type="molecule type" value="Genomic_DNA"/>
</dbReference>
<dbReference type="AlphaFoldDB" id="A0A9X3Z6V0"/>
<dbReference type="SUPFAM" id="SSF51735">
    <property type="entry name" value="NAD(P)-binding Rossmann-fold domains"/>
    <property type="match status" value="1"/>
</dbReference>